<reference evidence="7 8" key="1">
    <citation type="journal article" date="2014" name="J. Biotechnol.">
        <title>Complete genome sequence of the actinobacterium Actinoplanes friuliensis HAG 010964, producer of the lipopeptide antibiotic friulimycin.</title>
        <authorList>
            <person name="Ruckert C."/>
            <person name="Szczepanowski R."/>
            <person name="Albersmeier A."/>
            <person name="Goesmann A."/>
            <person name="Fischer N."/>
            <person name="Steinkamper A."/>
            <person name="Puhler A."/>
            <person name="Biener R."/>
            <person name="Schwartz D."/>
            <person name="Kalinowski J."/>
        </authorList>
    </citation>
    <scope>NUCLEOTIDE SEQUENCE [LARGE SCALE GENOMIC DNA]</scope>
    <source>
        <strain evidence="7 8">DSM 7358</strain>
    </source>
</reference>
<dbReference type="PATRIC" id="fig|1246995.3.peg.8508"/>
<gene>
    <name evidence="7" type="ORF">AFR_42045</name>
</gene>
<dbReference type="KEGG" id="afs:AFR_42045"/>
<dbReference type="PANTHER" id="PTHR30055">
    <property type="entry name" value="HTH-TYPE TRANSCRIPTIONAL REGULATOR RUTR"/>
    <property type="match status" value="1"/>
</dbReference>
<dbReference type="InterPro" id="IPR009057">
    <property type="entry name" value="Homeodomain-like_sf"/>
</dbReference>
<dbReference type="InterPro" id="IPR036271">
    <property type="entry name" value="Tet_transcr_reg_TetR-rel_C_sf"/>
</dbReference>
<feature type="domain" description="HTH tetR-type" evidence="6">
    <location>
        <begin position="33"/>
        <end position="93"/>
    </location>
</feature>
<dbReference type="InterPro" id="IPR004111">
    <property type="entry name" value="Repressor_TetR_C"/>
</dbReference>
<dbReference type="EMBL" id="CP006272">
    <property type="protein sequence ID" value="AGZ46663.1"/>
    <property type="molecule type" value="Genomic_DNA"/>
</dbReference>
<dbReference type="PRINTS" id="PR00400">
    <property type="entry name" value="TETREPRESSOR"/>
</dbReference>
<keyword evidence="4" id="KW-0804">Transcription</keyword>
<dbReference type="PRINTS" id="PR00455">
    <property type="entry name" value="HTHTETR"/>
</dbReference>
<organism evidence="7 8">
    <name type="scientific">Actinoplanes friuliensis DSM 7358</name>
    <dbReference type="NCBI Taxonomy" id="1246995"/>
    <lineage>
        <taxon>Bacteria</taxon>
        <taxon>Bacillati</taxon>
        <taxon>Actinomycetota</taxon>
        <taxon>Actinomycetes</taxon>
        <taxon>Micromonosporales</taxon>
        <taxon>Micromonosporaceae</taxon>
        <taxon>Actinoplanes</taxon>
    </lineage>
</organism>
<dbReference type="AlphaFoldDB" id="U5WBU5"/>
<evidence type="ECO:0000256" key="5">
    <source>
        <dbReference type="PROSITE-ProRule" id="PRU00335"/>
    </source>
</evidence>
<keyword evidence="2" id="KW-0805">Transcription regulation</keyword>
<dbReference type="GO" id="GO:0003700">
    <property type="term" value="F:DNA-binding transcription factor activity"/>
    <property type="evidence" value="ECO:0007669"/>
    <property type="project" value="TreeGrafter"/>
</dbReference>
<dbReference type="GO" id="GO:0046677">
    <property type="term" value="P:response to antibiotic"/>
    <property type="evidence" value="ECO:0007669"/>
    <property type="project" value="InterPro"/>
</dbReference>
<dbReference type="InterPro" id="IPR001647">
    <property type="entry name" value="HTH_TetR"/>
</dbReference>
<feature type="DNA-binding region" description="H-T-H motif" evidence="5">
    <location>
        <begin position="56"/>
        <end position="75"/>
    </location>
</feature>
<dbReference type="Gene3D" id="1.10.357.10">
    <property type="entry name" value="Tetracycline Repressor, domain 2"/>
    <property type="match status" value="1"/>
</dbReference>
<dbReference type="SUPFAM" id="SSF46689">
    <property type="entry name" value="Homeodomain-like"/>
    <property type="match status" value="1"/>
</dbReference>
<evidence type="ECO:0000259" key="6">
    <source>
        <dbReference type="PROSITE" id="PS50977"/>
    </source>
</evidence>
<dbReference type="PANTHER" id="PTHR30055:SF151">
    <property type="entry name" value="TRANSCRIPTIONAL REGULATORY PROTEIN"/>
    <property type="match status" value="1"/>
</dbReference>
<dbReference type="InterPro" id="IPR003012">
    <property type="entry name" value="Tet_transcr_reg_TetR"/>
</dbReference>
<dbReference type="InterPro" id="IPR050109">
    <property type="entry name" value="HTH-type_TetR-like_transc_reg"/>
</dbReference>
<sequence>MTDVIHLAATGGRTGCTSYSWWMPKRSDTTRTRLSRESIVASAIDLADAEGLEAVTIRRLAQQHGVTPMAMYWHFNDKDSLLDGLAEHLIAGVELPEPGDGAAWDVQLRLILERFLEAIRPHPAIAALAMRQILAAESGLQMAERVLGLLRQAGFSAVKAAEVGTFLMCAVITLVASDPSPFPRADDEPGQAVRDKRARLEALSPERYPNVIASAPALVTCREQDGYFGLNLDLLVQGVRGISRD</sequence>
<evidence type="ECO:0000313" key="8">
    <source>
        <dbReference type="Proteomes" id="UP000017746"/>
    </source>
</evidence>
<keyword evidence="1" id="KW-0678">Repressor</keyword>
<proteinExistence type="predicted"/>
<dbReference type="eggNOG" id="COG1309">
    <property type="taxonomic scope" value="Bacteria"/>
</dbReference>
<accession>U5WBU5</accession>
<evidence type="ECO:0000256" key="2">
    <source>
        <dbReference type="ARBA" id="ARBA00023015"/>
    </source>
</evidence>
<dbReference type="GO" id="GO:0045892">
    <property type="term" value="P:negative regulation of DNA-templated transcription"/>
    <property type="evidence" value="ECO:0007669"/>
    <property type="project" value="InterPro"/>
</dbReference>
<dbReference type="Proteomes" id="UP000017746">
    <property type="component" value="Chromosome"/>
</dbReference>
<dbReference type="STRING" id="1246995.AFR_42045"/>
<dbReference type="GO" id="GO:0000976">
    <property type="term" value="F:transcription cis-regulatory region binding"/>
    <property type="evidence" value="ECO:0007669"/>
    <property type="project" value="TreeGrafter"/>
</dbReference>
<name>U5WBU5_9ACTN</name>
<keyword evidence="8" id="KW-1185">Reference proteome</keyword>
<protein>
    <submittedName>
        <fullName evidence="7">TetR family transcriptional regulator</fullName>
    </submittedName>
</protein>
<evidence type="ECO:0000313" key="7">
    <source>
        <dbReference type="EMBL" id="AGZ46663.1"/>
    </source>
</evidence>
<keyword evidence="3 5" id="KW-0238">DNA-binding</keyword>
<dbReference type="PROSITE" id="PS50977">
    <property type="entry name" value="HTH_TETR_2"/>
    <property type="match status" value="1"/>
</dbReference>
<evidence type="ECO:0000256" key="4">
    <source>
        <dbReference type="ARBA" id="ARBA00023163"/>
    </source>
</evidence>
<dbReference type="SUPFAM" id="SSF48498">
    <property type="entry name" value="Tetracyclin repressor-like, C-terminal domain"/>
    <property type="match status" value="1"/>
</dbReference>
<dbReference type="Pfam" id="PF02909">
    <property type="entry name" value="TetR_C_1"/>
    <property type="match status" value="1"/>
</dbReference>
<dbReference type="HOGENOM" id="CLU_069543_5_2_11"/>
<evidence type="ECO:0000256" key="1">
    <source>
        <dbReference type="ARBA" id="ARBA00022491"/>
    </source>
</evidence>
<dbReference type="Pfam" id="PF00440">
    <property type="entry name" value="TetR_N"/>
    <property type="match status" value="1"/>
</dbReference>
<evidence type="ECO:0000256" key="3">
    <source>
        <dbReference type="ARBA" id="ARBA00023125"/>
    </source>
</evidence>